<evidence type="ECO:0000256" key="1">
    <source>
        <dbReference type="SAM" id="MobiDB-lite"/>
    </source>
</evidence>
<dbReference type="RefSeq" id="WP_205003292.1">
    <property type="nucleotide sequence ID" value="NZ_JAFBER010000008.1"/>
</dbReference>
<feature type="chain" id="PRO_5045402259" evidence="2">
    <location>
        <begin position="31"/>
        <end position="220"/>
    </location>
</feature>
<feature type="compositionally biased region" description="Basic and acidic residues" evidence="1">
    <location>
        <begin position="42"/>
        <end position="59"/>
    </location>
</feature>
<evidence type="ECO:0000313" key="4">
    <source>
        <dbReference type="Proteomes" id="UP000808914"/>
    </source>
</evidence>
<proteinExistence type="predicted"/>
<gene>
    <name evidence="3" type="ORF">JOD45_001563</name>
</gene>
<comment type="caution">
    <text evidence="3">The sequence shown here is derived from an EMBL/GenBank/DDBJ whole genome shotgun (WGS) entry which is preliminary data.</text>
</comment>
<keyword evidence="2" id="KW-0732">Signal</keyword>
<dbReference type="Proteomes" id="UP000808914">
    <property type="component" value="Unassembled WGS sequence"/>
</dbReference>
<dbReference type="EMBL" id="JAFBER010000008">
    <property type="protein sequence ID" value="MBM7645352.1"/>
    <property type="molecule type" value="Genomic_DNA"/>
</dbReference>
<protein>
    <submittedName>
        <fullName evidence="3">Uncharacterized protein YpmB</fullName>
    </submittedName>
</protein>
<keyword evidence="4" id="KW-1185">Reference proteome</keyword>
<sequence>MKKMRKQLLLVVSVCLMLTLVLVGCNTANKQNNKDNAPTKQTAKDQNGKTVDLRKYSKADDKNKKNADFNITGKYIKDDSKEVELNINGDDVHVKKAADFKKNLKGFKGNLKDKKVDVEVTHDKQQAKSLEPTPMTLADKNGIYERKNDGSYSVIGKLLTSDKTHISVQVPSGKKTYTKTSDFKQDTNGHKVNLTDKQVRLDIDKDGKVKELKYDWVDQE</sequence>
<name>A0ABS2Q1F3_9BACL</name>
<reference evidence="3 4" key="1">
    <citation type="submission" date="2021-01" db="EMBL/GenBank/DDBJ databases">
        <title>Genomic Encyclopedia of Type Strains, Phase IV (KMG-IV): sequencing the most valuable type-strain genomes for metagenomic binning, comparative biology and taxonomic classification.</title>
        <authorList>
            <person name="Goeker M."/>
        </authorList>
    </citation>
    <scope>NUCLEOTIDE SEQUENCE [LARGE SCALE GENOMIC DNA]</scope>
    <source>
        <strain evidence="3 4">DSM 28236</strain>
    </source>
</reference>
<accession>A0ABS2Q1F3</accession>
<feature type="compositionally biased region" description="Polar residues" evidence="1">
    <location>
        <begin position="29"/>
        <end position="41"/>
    </location>
</feature>
<evidence type="ECO:0000313" key="3">
    <source>
        <dbReference type="EMBL" id="MBM7645352.1"/>
    </source>
</evidence>
<feature type="region of interest" description="Disordered" evidence="1">
    <location>
        <begin position="29"/>
        <end position="59"/>
    </location>
</feature>
<dbReference type="PROSITE" id="PS51257">
    <property type="entry name" value="PROKAR_LIPOPROTEIN"/>
    <property type="match status" value="1"/>
</dbReference>
<evidence type="ECO:0000256" key="2">
    <source>
        <dbReference type="SAM" id="SignalP"/>
    </source>
</evidence>
<feature type="signal peptide" evidence="2">
    <location>
        <begin position="1"/>
        <end position="30"/>
    </location>
</feature>
<organism evidence="3 4">
    <name type="scientific">Scopulibacillus daqui</name>
    <dbReference type="NCBI Taxonomy" id="1469162"/>
    <lineage>
        <taxon>Bacteria</taxon>
        <taxon>Bacillati</taxon>
        <taxon>Bacillota</taxon>
        <taxon>Bacilli</taxon>
        <taxon>Bacillales</taxon>
        <taxon>Sporolactobacillaceae</taxon>
        <taxon>Scopulibacillus</taxon>
    </lineage>
</organism>